<keyword evidence="6" id="KW-0175">Coiled coil</keyword>
<dbReference type="PROSITE" id="PS50109">
    <property type="entry name" value="HIS_KIN"/>
    <property type="match status" value="1"/>
</dbReference>
<dbReference type="EC" id="2.7.13.3" evidence="2"/>
<dbReference type="RefSeq" id="WP_245808519.1">
    <property type="nucleotide sequence ID" value="NZ_FWWU01000009.1"/>
</dbReference>
<dbReference type="PANTHER" id="PTHR42878:SF15">
    <property type="entry name" value="BACTERIOPHYTOCHROME"/>
    <property type="match status" value="1"/>
</dbReference>
<dbReference type="InterPro" id="IPR005467">
    <property type="entry name" value="His_kinase_dom"/>
</dbReference>
<evidence type="ECO:0000256" key="5">
    <source>
        <dbReference type="ARBA" id="ARBA00022777"/>
    </source>
</evidence>
<dbReference type="InterPro" id="IPR003661">
    <property type="entry name" value="HisK_dim/P_dom"/>
</dbReference>
<dbReference type="GO" id="GO:0030295">
    <property type="term" value="F:protein kinase activator activity"/>
    <property type="evidence" value="ECO:0007669"/>
    <property type="project" value="TreeGrafter"/>
</dbReference>
<dbReference type="Pfam" id="PF00512">
    <property type="entry name" value="HisKA"/>
    <property type="match status" value="1"/>
</dbReference>
<feature type="domain" description="Histidine kinase" evidence="7">
    <location>
        <begin position="239"/>
        <end position="453"/>
    </location>
</feature>
<keyword evidence="4" id="KW-0808">Transferase</keyword>
<evidence type="ECO:0000256" key="1">
    <source>
        <dbReference type="ARBA" id="ARBA00000085"/>
    </source>
</evidence>
<dbReference type="InterPro" id="IPR050351">
    <property type="entry name" value="BphY/WalK/GraS-like"/>
</dbReference>
<dbReference type="InterPro" id="IPR036890">
    <property type="entry name" value="HATPase_C_sf"/>
</dbReference>
<gene>
    <name evidence="8" type="ORF">SAMN00790413_03008</name>
</gene>
<dbReference type="CDD" id="cd00082">
    <property type="entry name" value="HisKA"/>
    <property type="match status" value="1"/>
</dbReference>
<accession>A0A1W1VR27</accession>
<dbReference type="GO" id="GO:0000155">
    <property type="term" value="F:phosphorelay sensor kinase activity"/>
    <property type="evidence" value="ECO:0007669"/>
    <property type="project" value="InterPro"/>
</dbReference>
<dbReference type="SMART" id="SM00388">
    <property type="entry name" value="HisKA"/>
    <property type="match status" value="1"/>
</dbReference>
<keyword evidence="5 8" id="KW-0418">Kinase</keyword>
<dbReference type="InterPro" id="IPR004358">
    <property type="entry name" value="Sig_transdc_His_kin-like_C"/>
</dbReference>
<dbReference type="GO" id="GO:0007234">
    <property type="term" value="P:osmosensory signaling via phosphorelay pathway"/>
    <property type="evidence" value="ECO:0007669"/>
    <property type="project" value="TreeGrafter"/>
</dbReference>
<feature type="coiled-coil region" evidence="6">
    <location>
        <begin position="191"/>
        <end position="229"/>
    </location>
</feature>
<dbReference type="InterPro" id="IPR036097">
    <property type="entry name" value="HisK_dim/P_sf"/>
</dbReference>
<dbReference type="PRINTS" id="PR00344">
    <property type="entry name" value="BCTRLSENSOR"/>
</dbReference>
<dbReference type="Gene3D" id="1.10.287.130">
    <property type="match status" value="1"/>
</dbReference>
<dbReference type="SMART" id="SM00387">
    <property type="entry name" value="HATPase_c"/>
    <property type="match status" value="1"/>
</dbReference>
<dbReference type="GO" id="GO:0000156">
    <property type="term" value="F:phosphorelay response regulator activity"/>
    <property type="evidence" value="ECO:0007669"/>
    <property type="project" value="TreeGrafter"/>
</dbReference>
<dbReference type="Pfam" id="PF02518">
    <property type="entry name" value="HATPase_c"/>
    <property type="match status" value="1"/>
</dbReference>
<dbReference type="SUPFAM" id="SSF55874">
    <property type="entry name" value="ATPase domain of HSP90 chaperone/DNA topoisomerase II/histidine kinase"/>
    <property type="match status" value="1"/>
</dbReference>
<evidence type="ECO:0000313" key="8">
    <source>
        <dbReference type="EMBL" id="SMB95809.1"/>
    </source>
</evidence>
<dbReference type="Gene3D" id="3.30.565.10">
    <property type="entry name" value="Histidine kinase-like ATPase, C-terminal domain"/>
    <property type="match status" value="1"/>
</dbReference>
<name>A0A1W1VR27_9DEIO</name>
<keyword evidence="3" id="KW-0597">Phosphoprotein</keyword>
<dbReference type="FunFam" id="3.30.565.10:FF:000006">
    <property type="entry name" value="Sensor histidine kinase WalK"/>
    <property type="match status" value="1"/>
</dbReference>
<dbReference type="SMART" id="SM00065">
    <property type="entry name" value="GAF"/>
    <property type="match status" value="1"/>
</dbReference>
<sequence>MKHAWQPISLIVEPWPHRPRRLPAQRLSECLQAITETLAAATTQEAVFEVILHPALEALLASRATVLLAHPDGQRLERVALVGYQEAAASIWLGALVEDGGPASDALAGGAALFFPEVQDLARKYPGLEARMGASIPVAATAVLPMYLDGRPLGAVVLDFQVPHHFTPEEQRFLRILTAQCAIAFGRARLLRDLEEQVRARTQQLGAQKNALETQQAVLTEQAQALRDANTELDVFTVSVAHDLRTPVRHIRGFLGLLKRELEGQLTGRAARYFQVVDEAAARMDTLIEALLELSRTAHRPLRLGPVSVEQLVEGLKTELLPETAGRNVTWTVRPLPVVTADEELLRQVMMNLLSNAVKYTRHREVAHIEVRGEQRPSAWVVEVQDNGAGFDERYAGMLFGVFQRLHRPEVFEGNGIGLANVRRIVLRHGGEVWASGRQDEGATFGFSLPRPPAQTDE</sequence>
<dbReference type="AlphaFoldDB" id="A0A1W1VR27"/>
<dbReference type="InterPro" id="IPR003018">
    <property type="entry name" value="GAF"/>
</dbReference>
<organism evidence="8 9">
    <name type="scientific">Deinococcus hopiensis KR-140</name>
    <dbReference type="NCBI Taxonomy" id="695939"/>
    <lineage>
        <taxon>Bacteria</taxon>
        <taxon>Thermotogati</taxon>
        <taxon>Deinococcota</taxon>
        <taxon>Deinococci</taxon>
        <taxon>Deinococcales</taxon>
        <taxon>Deinococcaceae</taxon>
        <taxon>Deinococcus</taxon>
    </lineage>
</organism>
<dbReference type="Proteomes" id="UP000192582">
    <property type="component" value="Unassembled WGS sequence"/>
</dbReference>
<evidence type="ECO:0000256" key="2">
    <source>
        <dbReference type="ARBA" id="ARBA00012438"/>
    </source>
</evidence>
<evidence type="ECO:0000256" key="4">
    <source>
        <dbReference type="ARBA" id="ARBA00022679"/>
    </source>
</evidence>
<dbReference type="EMBL" id="FWWU01000009">
    <property type="protein sequence ID" value="SMB95809.1"/>
    <property type="molecule type" value="Genomic_DNA"/>
</dbReference>
<dbReference type="SUPFAM" id="SSF47384">
    <property type="entry name" value="Homodimeric domain of signal transducing histidine kinase"/>
    <property type="match status" value="1"/>
</dbReference>
<dbReference type="PANTHER" id="PTHR42878">
    <property type="entry name" value="TWO-COMPONENT HISTIDINE KINASE"/>
    <property type="match status" value="1"/>
</dbReference>
<dbReference type="SUPFAM" id="SSF55781">
    <property type="entry name" value="GAF domain-like"/>
    <property type="match status" value="1"/>
</dbReference>
<proteinExistence type="predicted"/>
<dbReference type="InterPro" id="IPR003594">
    <property type="entry name" value="HATPase_dom"/>
</dbReference>
<evidence type="ECO:0000256" key="3">
    <source>
        <dbReference type="ARBA" id="ARBA00022553"/>
    </source>
</evidence>
<evidence type="ECO:0000259" key="7">
    <source>
        <dbReference type="PROSITE" id="PS50109"/>
    </source>
</evidence>
<dbReference type="Pfam" id="PF13185">
    <property type="entry name" value="GAF_2"/>
    <property type="match status" value="1"/>
</dbReference>
<evidence type="ECO:0000313" key="9">
    <source>
        <dbReference type="Proteomes" id="UP000192582"/>
    </source>
</evidence>
<comment type="catalytic activity">
    <reaction evidence="1">
        <text>ATP + protein L-histidine = ADP + protein N-phospho-L-histidine.</text>
        <dbReference type="EC" id="2.7.13.3"/>
    </reaction>
</comment>
<evidence type="ECO:0000256" key="6">
    <source>
        <dbReference type="SAM" id="Coils"/>
    </source>
</evidence>
<dbReference type="Gene3D" id="3.30.450.40">
    <property type="match status" value="1"/>
</dbReference>
<dbReference type="InterPro" id="IPR029016">
    <property type="entry name" value="GAF-like_dom_sf"/>
</dbReference>
<protein>
    <recommendedName>
        <fullName evidence="2">histidine kinase</fullName>
        <ecNumber evidence="2">2.7.13.3</ecNumber>
    </recommendedName>
</protein>
<reference evidence="8 9" key="1">
    <citation type="submission" date="2017-04" db="EMBL/GenBank/DDBJ databases">
        <authorList>
            <person name="Afonso C.L."/>
            <person name="Miller P.J."/>
            <person name="Scott M.A."/>
            <person name="Spackman E."/>
            <person name="Goraichik I."/>
            <person name="Dimitrov K.M."/>
            <person name="Suarez D.L."/>
            <person name="Swayne D.E."/>
        </authorList>
    </citation>
    <scope>NUCLEOTIDE SEQUENCE [LARGE SCALE GENOMIC DNA]</scope>
    <source>
        <strain evidence="8 9">KR-140</strain>
    </source>
</reference>
<dbReference type="STRING" id="695939.SAMN00790413_03008"/>
<keyword evidence="9" id="KW-1185">Reference proteome</keyword>